<dbReference type="InterPro" id="IPR012879">
    <property type="entry name" value="CCDC47"/>
</dbReference>
<feature type="compositionally biased region" description="Basic residues" evidence="5">
    <location>
        <begin position="280"/>
        <end position="291"/>
    </location>
</feature>
<evidence type="ECO:0000256" key="5">
    <source>
        <dbReference type="SAM" id="MobiDB-lite"/>
    </source>
</evidence>
<dbReference type="EMBL" id="LSSK01001481">
    <property type="protein sequence ID" value="OMH79626.1"/>
    <property type="molecule type" value="Genomic_DNA"/>
</dbReference>
<dbReference type="Pfam" id="PF07946">
    <property type="entry name" value="CCDC47"/>
    <property type="match status" value="1"/>
</dbReference>
<feature type="region of interest" description="Disordered" evidence="5">
    <location>
        <begin position="248"/>
        <end position="291"/>
    </location>
</feature>
<evidence type="ECO:0000256" key="4">
    <source>
        <dbReference type="ARBA" id="ARBA00023136"/>
    </source>
</evidence>
<proteinExistence type="predicted"/>
<organism evidence="6 7">
    <name type="scientific">Zancudomyces culisetae</name>
    <name type="common">Gut fungus</name>
    <name type="synonym">Smittium culisetae</name>
    <dbReference type="NCBI Taxonomy" id="1213189"/>
    <lineage>
        <taxon>Eukaryota</taxon>
        <taxon>Fungi</taxon>
        <taxon>Fungi incertae sedis</taxon>
        <taxon>Zoopagomycota</taxon>
        <taxon>Kickxellomycotina</taxon>
        <taxon>Harpellomycetes</taxon>
        <taxon>Harpellales</taxon>
        <taxon>Legeriomycetaceae</taxon>
        <taxon>Zancudomyces</taxon>
    </lineage>
</organism>
<dbReference type="GO" id="GO:0032469">
    <property type="term" value="P:endoplasmic reticulum calcium ion homeostasis"/>
    <property type="evidence" value="ECO:0007669"/>
    <property type="project" value="InterPro"/>
</dbReference>
<feature type="compositionally biased region" description="Basic and acidic residues" evidence="5">
    <location>
        <begin position="262"/>
        <end position="279"/>
    </location>
</feature>
<protein>
    <submittedName>
        <fullName evidence="6">Uncharacterized protein</fullName>
    </submittedName>
</protein>
<sequence length="291" mass="33722">MFTAYGRRNVEYVRGYIKLRPRQDLVYYLKNIINGVTTMNFNKQDEVEGEIELSFGLDKNDLQGTVMAIYPKTQSKKIKDARYDIELFCEKTVKVGKGLELAVEHMEIRDRLQELGFIKFMETEEQEGNGKSGCSITEVTLSDQPPIRPKKMQDLNTNIKILTAKIKIDTSVTEPGFGRATYERGSDSDKQKDGIYEKVEALCYLSDYMARKLSETLTKQISEKMRTKRQQAYRDIVAKHQEEVSLAKKKMKQAQVDNISDESQRIKAQSKLDSKEEQRRKKKQQKKYVVT</sequence>
<dbReference type="OrthoDB" id="10039147at2759"/>
<dbReference type="PANTHER" id="PTHR12883">
    <property type="entry name" value="ADIPOCYTE-SPECIFIC PROTEIN 4-RELATED"/>
    <property type="match status" value="1"/>
</dbReference>
<dbReference type="Proteomes" id="UP000188320">
    <property type="component" value="Unassembled WGS sequence"/>
</dbReference>
<evidence type="ECO:0000256" key="3">
    <source>
        <dbReference type="ARBA" id="ARBA00022989"/>
    </source>
</evidence>
<dbReference type="PANTHER" id="PTHR12883:SF0">
    <property type="entry name" value="PAT COMPLEX SUBUNIT CCDC47"/>
    <property type="match status" value="1"/>
</dbReference>
<name>A0A1R1PFA0_ZANCU</name>
<dbReference type="GO" id="GO:0005783">
    <property type="term" value="C:endoplasmic reticulum"/>
    <property type="evidence" value="ECO:0007669"/>
    <property type="project" value="InterPro"/>
</dbReference>
<gene>
    <name evidence="6" type="ORF">AX774_g6956</name>
</gene>
<keyword evidence="4" id="KW-0472">Membrane</keyword>
<comment type="subcellular location">
    <subcellularLocation>
        <location evidence="1">Membrane</location>
        <topology evidence="1">Single-pass membrane protein</topology>
    </subcellularLocation>
</comment>
<evidence type="ECO:0000313" key="6">
    <source>
        <dbReference type="EMBL" id="OMH79626.1"/>
    </source>
</evidence>
<dbReference type="AlphaFoldDB" id="A0A1R1PFA0"/>
<keyword evidence="7" id="KW-1185">Reference proteome</keyword>
<dbReference type="GO" id="GO:0016020">
    <property type="term" value="C:membrane"/>
    <property type="evidence" value="ECO:0007669"/>
    <property type="project" value="UniProtKB-SubCell"/>
</dbReference>
<keyword evidence="2" id="KW-0812">Transmembrane</keyword>
<accession>A0A1R1PFA0</accession>
<evidence type="ECO:0000313" key="7">
    <source>
        <dbReference type="Proteomes" id="UP000188320"/>
    </source>
</evidence>
<comment type="caution">
    <text evidence="6">The sequence shown here is derived from an EMBL/GenBank/DDBJ whole genome shotgun (WGS) entry which is preliminary data.</text>
</comment>
<evidence type="ECO:0000256" key="1">
    <source>
        <dbReference type="ARBA" id="ARBA00004167"/>
    </source>
</evidence>
<dbReference type="GO" id="GO:0005509">
    <property type="term" value="F:calcium ion binding"/>
    <property type="evidence" value="ECO:0007669"/>
    <property type="project" value="InterPro"/>
</dbReference>
<keyword evidence="3" id="KW-1133">Transmembrane helix</keyword>
<evidence type="ECO:0000256" key="2">
    <source>
        <dbReference type="ARBA" id="ARBA00022692"/>
    </source>
</evidence>
<reference evidence="7" key="1">
    <citation type="submission" date="2017-01" db="EMBL/GenBank/DDBJ databases">
        <authorList>
            <person name="Wang Y."/>
            <person name="White M."/>
            <person name="Kvist S."/>
            <person name="Moncalvo J.-M."/>
        </authorList>
    </citation>
    <scope>NUCLEOTIDE SEQUENCE [LARGE SCALE GENOMIC DNA]</scope>
    <source>
        <strain evidence="7">COL-18-3</strain>
    </source>
</reference>